<dbReference type="AlphaFoldDB" id="C0C3Y8"/>
<dbReference type="eggNOG" id="ENOG5032SFJ">
    <property type="taxonomic scope" value="Bacteria"/>
</dbReference>
<sequence>MKIAFSGVLIYNGIINTLCRRVTMMKTKKKSLLALLLVLVMVLLSGCQGMSKEDAKAYAQSVLDAQYKGEFKAYMEQTDTTEKEAKEMYEGNLDELLADAGIDESTLSEDMVKNYRDLFLEVGKQVNYKLGDAKEADDDSFTVDVKIKPLNAFEGLDDEVLSAVQAELGDADEIPSEDKINEMVYGKMYDILSEKIANPTYGDEQVVTIHVKPDKDGVYYIPDDDLTALDNASLL</sequence>
<dbReference type="Proteomes" id="UP000004893">
    <property type="component" value="Unassembled WGS sequence"/>
</dbReference>
<accession>C0C3Y8</accession>
<keyword evidence="2" id="KW-1185">Reference proteome</keyword>
<proteinExistence type="predicted"/>
<gene>
    <name evidence="1" type="ORF">CLOHYLEM_06800</name>
</gene>
<evidence type="ECO:0008006" key="3">
    <source>
        <dbReference type="Google" id="ProtNLM"/>
    </source>
</evidence>
<dbReference type="HOGENOM" id="CLU_106657_0_0_9"/>
<reference evidence="1" key="2">
    <citation type="submission" date="2013-06" db="EMBL/GenBank/DDBJ databases">
        <title>Draft genome sequence of Clostridium hylemonae (DSM 15053).</title>
        <authorList>
            <person name="Sudarsanam P."/>
            <person name="Ley R."/>
            <person name="Guruge J."/>
            <person name="Turnbaugh P.J."/>
            <person name="Mahowald M."/>
            <person name="Liep D."/>
            <person name="Gordon J."/>
        </authorList>
    </citation>
    <scope>NUCLEOTIDE SEQUENCE</scope>
    <source>
        <strain evidence="1">DSM 15053</strain>
    </source>
</reference>
<name>C0C3Y8_9FIRM</name>
<evidence type="ECO:0000313" key="2">
    <source>
        <dbReference type="Proteomes" id="UP000004893"/>
    </source>
</evidence>
<reference evidence="1" key="1">
    <citation type="submission" date="2009-02" db="EMBL/GenBank/DDBJ databases">
        <authorList>
            <person name="Fulton L."/>
            <person name="Clifton S."/>
            <person name="Fulton B."/>
            <person name="Xu J."/>
            <person name="Minx P."/>
            <person name="Pepin K.H."/>
            <person name="Johnson M."/>
            <person name="Bhonagiri V."/>
            <person name="Nash W.E."/>
            <person name="Mardis E.R."/>
            <person name="Wilson R.K."/>
        </authorList>
    </citation>
    <scope>NUCLEOTIDE SEQUENCE [LARGE SCALE GENOMIC DNA]</scope>
    <source>
        <strain evidence="1">DSM 15053</strain>
    </source>
</reference>
<protein>
    <recommendedName>
        <fullName evidence="3">DUF5105 domain-containing protein</fullName>
    </recommendedName>
</protein>
<dbReference type="EMBL" id="ABYI02000031">
    <property type="protein sequence ID" value="EEG73146.1"/>
    <property type="molecule type" value="Genomic_DNA"/>
</dbReference>
<dbReference type="STRING" id="553973.CLOHYLEM_06800"/>
<comment type="caution">
    <text evidence="1">The sequence shown here is derived from an EMBL/GenBank/DDBJ whole genome shotgun (WGS) entry which is preliminary data.</text>
</comment>
<organism evidence="1 2">
    <name type="scientific">[Clostridium] hylemonae DSM 15053</name>
    <dbReference type="NCBI Taxonomy" id="553973"/>
    <lineage>
        <taxon>Bacteria</taxon>
        <taxon>Bacillati</taxon>
        <taxon>Bacillota</taxon>
        <taxon>Clostridia</taxon>
        <taxon>Lachnospirales</taxon>
        <taxon>Lachnospiraceae</taxon>
    </lineage>
</organism>
<evidence type="ECO:0000313" key="1">
    <source>
        <dbReference type="EMBL" id="EEG73146.1"/>
    </source>
</evidence>